<sequence>MKVVYFSFTGNVRRFIQRTELEDTLEITQDNCTDRIDEPYILVTGTIGFGEVPEPVQSFLNHNSEHLEAVAASGNRNWGQNFAKAGITISEDYQVPLLMKFEVQGTNSDVEEFKVKVGQVNEDYGREKIQSY</sequence>
<dbReference type="GO" id="GO:0010181">
    <property type="term" value="F:FMN binding"/>
    <property type="evidence" value="ECO:0007669"/>
    <property type="project" value="InterPro"/>
</dbReference>
<dbReference type="EMBL" id="PPPX01000001">
    <property type="protein sequence ID" value="POA09404.1"/>
    <property type="molecule type" value="Genomic_DNA"/>
</dbReference>
<comment type="function">
    <text evidence="1 3">Probably involved in ribonucleotide reductase function.</text>
</comment>
<comment type="similarity">
    <text evidence="2 3">Belongs to the NrdI family.</text>
</comment>
<accession>A0A2K4FDG5</accession>
<dbReference type="AlphaFoldDB" id="A0A2K4FDG5"/>
<dbReference type="PIRSF" id="PIRSF005087">
    <property type="entry name" value="NrdI"/>
    <property type="match status" value="1"/>
</dbReference>
<dbReference type="OrthoDB" id="350535at2"/>
<dbReference type="Proteomes" id="UP000242712">
    <property type="component" value="Unassembled WGS sequence"/>
</dbReference>
<dbReference type="Pfam" id="PF07972">
    <property type="entry name" value="Flavodoxin_NdrI"/>
    <property type="match status" value="1"/>
</dbReference>
<dbReference type="GeneID" id="98296958"/>
<dbReference type="Gene3D" id="3.40.50.360">
    <property type="match status" value="1"/>
</dbReference>
<evidence type="ECO:0000256" key="2">
    <source>
        <dbReference type="ARBA" id="ARBA00009942"/>
    </source>
</evidence>
<dbReference type="InterPro" id="IPR020852">
    <property type="entry name" value="RNR_Ib_NrdI_bac"/>
</dbReference>
<proteinExistence type="inferred from homology"/>
<dbReference type="SUPFAM" id="SSF52218">
    <property type="entry name" value="Flavoproteins"/>
    <property type="match status" value="1"/>
</dbReference>
<gene>
    <name evidence="3" type="primary">nrdI</name>
    <name evidence="4" type="ORF">CD039_01190</name>
</gene>
<dbReference type="InterPro" id="IPR029039">
    <property type="entry name" value="Flavoprotein-like_sf"/>
</dbReference>
<dbReference type="NCBIfam" id="TIGR00333">
    <property type="entry name" value="nrdI"/>
    <property type="match status" value="1"/>
</dbReference>
<evidence type="ECO:0000256" key="1">
    <source>
        <dbReference type="ARBA" id="ARBA00003999"/>
    </source>
</evidence>
<reference evidence="4 5" key="1">
    <citation type="submission" date="2017-08" db="EMBL/GenBank/DDBJ databases">
        <title>Draft genome sequences of 64 type strains of genus Staph aureus.</title>
        <authorList>
            <person name="Cole K."/>
            <person name="Golubchik T."/>
            <person name="Russell J."/>
            <person name="Foster D."/>
            <person name="Llewelyn M."/>
            <person name="Wilson D."/>
            <person name="Crook D."/>
            <person name="Paul J."/>
        </authorList>
    </citation>
    <scope>NUCLEOTIDE SEQUENCE [LARGE SCALE GENOMIC DNA]</scope>
    <source>
        <strain evidence="4 5">DSM 29875</strain>
    </source>
</reference>
<evidence type="ECO:0000256" key="3">
    <source>
        <dbReference type="HAMAP-Rule" id="MF_00128"/>
    </source>
</evidence>
<comment type="caution">
    <text evidence="4">The sequence shown here is derived from an EMBL/GenBank/DDBJ whole genome shotgun (WGS) entry which is preliminary data.</text>
</comment>
<dbReference type="RefSeq" id="WP_002471823.1">
    <property type="nucleotide sequence ID" value="NZ_CBCRVO010000001.1"/>
</dbReference>
<keyword evidence="5" id="KW-1185">Reference proteome</keyword>
<dbReference type="InterPro" id="IPR004465">
    <property type="entry name" value="RNR_NrdI"/>
</dbReference>
<evidence type="ECO:0000313" key="4">
    <source>
        <dbReference type="EMBL" id="POA09404.1"/>
    </source>
</evidence>
<dbReference type="HAMAP" id="MF_00128">
    <property type="entry name" value="NrdI"/>
    <property type="match status" value="1"/>
</dbReference>
<protein>
    <recommendedName>
        <fullName evidence="3">Protein NrdI</fullName>
    </recommendedName>
</protein>
<name>A0A2K4FDG5_9STAP</name>
<organism evidence="4 5">
    <name type="scientific">Staphylococcus argensis</name>
    <dbReference type="NCBI Taxonomy" id="1607738"/>
    <lineage>
        <taxon>Bacteria</taxon>
        <taxon>Bacillati</taxon>
        <taxon>Bacillota</taxon>
        <taxon>Bacilli</taxon>
        <taxon>Bacillales</taxon>
        <taxon>Staphylococcaceae</taxon>
        <taxon>Staphylococcus</taxon>
    </lineage>
</organism>
<dbReference type="PANTHER" id="PTHR37297">
    <property type="entry name" value="PROTEIN NRDI"/>
    <property type="match status" value="1"/>
</dbReference>
<dbReference type="PANTHER" id="PTHR37297:SF1">
    <property type="entry name" value="PROTEIN NRDI"/>
    <property type="match status" value="1"/>
</dbReference>
<evidence type="ECO:0000313" key="5">
    <source>
        <dbReference type="Proteomes" id="UP000242712"/>
    </source>
</evidence>